<dbReference type="InterPro" id="IPR029044">
    <property type="entry name" value="Nucleotide-diphossugar_trans"/>
</dbReference>
<dbReference type="Gene3D" id="3.90.550.10">
    <property type="entry name" value="Spore Coat Polysaccharide Biosynthesis Protein SpsA, Chain A"/>
    <property type="match status" value="1"/>
</dbReference>
<evidence type="ECO:0000313" key="2">
    <source>
        <dbReference type="EMBL" id="GGL13701.1"/>
    </source>
</evidence>
<reference evidence="2" key="1">
    <citation type="journal article" date="2014" name="Int. J. Syst. Evol. Microbiol.">
        <title>Complete genome sequence of Corynebacterium casei LMG S-19264T (=DSM 44701T), isolated from a smear-ripened cheese.</title>
        <authorList>
            <consortium name="US DOE Joint Genome Institute (JGI-PGF)"/>
            <person name="Walter F."/>
            <person name="Albersmeier A."/>
            <person name="Kalinowski J."/>
            <person name="Ruckert C."/>
        </authorList>
    </citation>
    <scope>NUCLEOTIDE SEQUENCE</scope>
    <source>
        <strain evidence="2">CGMCC 4.7299</strain>
    </source>
</reference>
<feature type="region of interest" description="Disordered" evidence="1">
    <location>
        <begin position="99"/>
        <end position="121"/>
    </location>
</feature>
<sequence>MVTRIEKVARIGEQLFTPPRPHTGMDMYVKTPISAELRARSERLLEDFDAVIGPTTAGGWYAVGLRDRSHAPLVEAGADSGAVALALLRRNLRVAMLPVLGPQPNPRRTAPTGRGPALLTG</sequence>
<reference evidence="2" key="2">
    <citation type="submission" date="2020-09" db="EMBL/GenBank/DDBJ databases">
        <authorList>
            <person name="Sun Q."/>
            <person name="Zhou Y."/>
        </authorList>
    </citation>
    <scope>NUCLEOTIDE SEQUENCE</scope>
    <source>
        <strain evidence="2">CGMCC 4.7299</strain>
    </source>
</reference>
<organism evidence="2 3">
    <name type="scientific">Mangrovihabitans endophyticus</name>
    <dbReference type="NCBI Taxonomy" id="1751298"/>
    <lineage>
        <taxon>Bacteria</taxon>
        <taxon>Bacillati</taxon>
        <taxon>Actinomycetota</taxon>
        <taxon>Actinomycetes</taxon>
        <taxon>Micromonosporales</taxon>
        <taxon>Micromonosporaceae</taxon>
        <taxon>Mangrovihabitans</taxon>
    </lineage>
</organism>
<comment type="caution">
    <text evidence="2">The sequence shown here is derived from an EMBL/GenBank/DDBJ whole genome shotgun (WGS) entry which is preliminary data.</text>
</comment>
<name>A0A8J3C3M7_9ACTN</name>
<protein>
    <submittedName>
        <fullName evidence="2">Uncharacterized protein</fullName>
    </submittedName>
</protein>
<dbReference type="Proteomes" id="UP000656042">
    <property type="component" value="Unassembled WGS sequence"/>
</dbReference>
<dbReference type="AlphaFoldDB" id="A0A8J3C3M7"/>
<accession>A0A8J3C3M7</accession>
<gene>
    <name evidence="2" type="ORF">GCM10012284_55640</name>
</gene>
<dbReference type="EMBL" id="BMMX01000042">
    <property type="protein sequence ID" value="GGL13701.1"/>
    <property type="molecule type" value="Genomic_DNA"/>
</dbReference>
<evidence type="ECO:0000256" key="1">
    <source>
        <dbReference type="SAM" id="MobiDB-lite"/>
    </source>
</evidence>
<proteinExistence type="predicted"/>
<evidence type="ECO:0000313" key="3">
    <source>
        <dbReference type="Proteomes" id="UP000656042"/>
    </source>
</evidence>
<keyword evidence="3" id="KW-1185">Reference proteome</keyword>